<keyword evidence="2" id="KW-1185">Reference proteome</keyword>
<proteinExistence type="predicted"/>
<sequence length="91" mass="10682">MNNTDFLEYLKNEFHQYHQIPTQETQARREKKQFISGLMTASRFFGISYDALQVIVEEEQRKGAPPFASLDDKLIVPTYIRQQTAQQQSNK</sequence>
<comment type="caution">
    <text evidence="1">The sequence shown here is derived from an EMBL/GenBank/DDBJ whole genome shotgun (WGS) entry which is preliminary data.</text>
</comment>
<dbReference type="EMBL" id="LDOV01000010">
    <property type="protein sequence ID" value="KLV01804.1"/>
    <property type="molecule type" value="Genomic_DNA"/>
</dbReference>
<gene>
    <name evidence="1" type="ORF">ABT58_05115</name>
</gene>
<dbReference type="AlphaFoldDB" id="A0A0J1GQW8"/>
<dbReference type="Proteomes" id="UP000036426">
    <property type="component" value="Unassembled WGS sequence"/>
</dbReference>
<evidence type="ECO:0000313" key="1">
    <source>
        <dbReference type="EMBL" id="KLV01804.1"/>
    </source>
</evidence>
<evidence type="ECO:0000313" key="2">
    <source>
        <dbReference type="Proteomes" id="UP000036426"/>
    </source>
</evidence>
<organism evidence="1 2">
    <name type="scientific">Photobacterium aphoticum</name>
    <dbReference type="NCBI Taxonomy" id="754436"/>
    <lineage>
        <taxon>Bacteria</taxon>
        <taxon>Pseudomonadati</taxon>
        <taxon>Pseudomonadota</taxon>
        <taxon>Gammaproteobacteria</taxon>
        <taxon>Vibrionales</taxon>
        <taxon>Vibrionaceae</taxon>
        <taxon>Photobacterium</taxon>
    </lineage>
</organism>
<reference evidence="1 2" key="1">
    <citation type="submission" date="2015-05" db="EMBL/GenBank/DDBJ databases">
        <title>Photobacterium galathea sp. nov.</title>
        <authorList>
            <person name="Machado H."/>
            <person name="Gram L."/>
        </authorList>
    </citation>
    <scope>NUCLEOTIDE SEQUENCE [LARGE SCALE GENOMIC DNA]</scope>
    <source>
        <strain evidence="1 2">DSM 25995</strain>
    </source>
</reference>
<dbReference type="OrthoDB" id="5600865at2"/>
<accession>A0A0J1GQW8</accession>
<protein>
    <submittedName>
        <fullName evidence="1">Uncharacterized protein</fullName>
    </submittedName>
</protein>
<dbReference type="PATRIC" id="fig|754436.4.peg.1087"/>
<name>A0A0J1GQW8_9GAMM</name>
<dbReference type="RefSeq" id="WP_047873257.1">
    <property type="nucleotide sequence ID" value="NZ_BMYC01000001.1"/>
</dbReference>